<proteinExistence type="inferred from homology"/>
<feature type="transmembrane region" description="Helical" evidence="9">
    <location>
        <begin position="389"/>
        <end position="416"/>
    </location>
</feature>
<dbReference type="Gene3D" id="1.20.1250.20">
    <property type="entry name" value="MFS general substrate transporter like domains"/>
    <property type="match status" value="1"/>
</dbReference>
<evidence type="ECO:0000313" key="12">
    <source>
        <dbReference type="Proteomes" id="UP000678243"/>
    </source>
</evidence>
<dbReference type="Pfam" id="PF00083">
    <property type="entry name" value="Sugar_tr"/>
    <property type="match status" value="1"/>
</dbReference>
<dbReference type="PROSITE" id="PS50850">
    <property type="entry name" value="MFS"/>
    <property type="match status" value="1"/>
</dbReference>
<dbReference type="PROSITE" id="PS00216">
    <property type="entry name" value="SUGAR_TRANSPORT_1"/>
    <property type="match status" value="1"/>
</dbReference>
<keyword evidence="6 9" id="KW-0472">Membrane</keyword>
<sequence>MSAESSTGVAGTRRSRRGAEGAAPPDPRETGRLTPAVTGFAVAAAVGGFLFGFDTAVINGAVTAIEGNLGLDAVGLGVVVAVTLLGAALGALGAGWLADRIGRPRTMLAAGVVFFVAAIGCGLAQGVFDLAAWRLVTGVAVGFATVLGPLYISEIAPAHVRGRLASMQQMAIVLGIFVALLSDSGIALALGGADAELFLGLPAWRWMFIAGVVPAVIYLVLALVVPESPRYLVARGRAEAARRVLIRLQRVDATEARLLTDRIEETLQHKDSGRFRDLLDRRRGLLPVVWVGVGVAALQALVGIDVIFYYSTSLWESVGFEESAAFGLSVLSSFINVAATVVAILLIDRVGRRRLLLTGSVGMFVSLVIVSIGFSTARILDGSPQLDGVWGPITLVGANLFVVAFAVSWGPVVWVLLGEMFPNRIRGVALSVCASANWLAGVALNFSFPSLRDISLPGSYALYAVMAALSFLLVFFGVRETNGRALEEMRASAGRAEPGEVPR</sequence>
<keyword evidence="12" id="KW-1185">Reference proteome</keyword>
<dbReference type="InterPro" id="IPR020846">
    <property type="entry name" value="MFS_dom"/>
</dbReference>
<organism evidence="11 12">
    <name type="scientific">Microbacterium paraoxydans</name>
    <dbReference type="NCBI Taxonomy" id="199592"/>
    <lineage>
        <taxon>Bacteria</taxon>
        <taxon>Bacillati</taxon>
        <taxon>Actinomycetota</taxon>
        <taxon>Actinomycetes</taxon>
        <taxon>Micrococcales</taxon>
        <taxon>Microbacteriaceae</taxon>
        <taxon>Microbacterium</taxon>
    </lineage>
</organism>
<comment type="similarity">
    <text evidence="2 7">Belongs to the major facilitator superfamily. Sugar transporter (TC 2.A.1.1) family.</text>
</comment>
<dbReference type="PROSITE" id="PS00217">
    <property type="entry name" value="SUGAR_TRANSPORT_2"/>
    <property type="match status" value="1"/>
</dbReference>
<feature type="region of interest" description="Disordered" evidence="8">
    <location>
        <begin position="1"/>
        <end position="31"/>
    </location>
</feature>
<evidence type="ECO:0000256" key="9">
    <source>
        <dbReference type="SAM" id="Phobius"/>
    </source>
</evidence>
<dbReference type="InterPro" id="IPR036259">
    <property type="entry name" value="MFS_trans_sf"/>
</dbReference>
<feature type="domain" description="Major facilitator superfamily (MFS) profile" evidence="10">
    <location>
        <begin position="40"/>
        <end position="482"/>
    </location>
</feature>
<name>A0ABS5IM82_9MICO</name>
<protein>
    <submittedName>
        <fullName evidence="11">Sugar porter family MFS transporter</fullName>
    </submittedName>
</protein>
<dbReference type="NCBIfam" id="TIGR00879">
    <property type="entry name" value="SP"/>
    <property type="match status" value="1"/>
</dbReference>
<feature type="transmembrane region" description="Helical" evidence="9">
    <location>
        <begin position="284"/>
        <end position="311"/>
    </location>
</feature>
<gene>
    <name evidence="11" type="ORF">KE274_08040</name>
</gene>
<keyword evidence="3 7" id="KW-0813">Transport</keyword>
<dbReference type="EMBL" id="JAGTUK010000002">
    <property type="protein sequence ID" value="MBS0024061.1"/>
    <property type="molecule type" value="Genomic_DNA"/>
</dbReference>
<feature type="transmembrane region" description="Helical" evidence="9">
    <location>
        <begin position="172"/>
        <end position="191"/>
    </location>
</feature>
<evidence type="ECO:0000256" key="4">
    <source>
        <dbReference type="ARBA" id="ARBA00022692"/>
    </source>
</evidence>
<evidence type="ECO:0000256" key="6">
    <source>
        <dbReference type="ARBA" id="ARBA00023136"/>
    </source>
</evidence>
<feature type="transmembrane region" description="Helical" evidence="9">
    <location>
        <begin position="106"/>
        <end position="125"/>
    </location>
</feature>
<feature type="transmembrane region" description="Helical" evidence="9">
    <location>
        <begin position="33"/>
        <end position="53"/>
    </location>
</feature>
<feature type="transmembrane region" description="Helical" evidence="9">
    <location>
        <begin position="460"/>
        <end position="478"/>
    </location>
</feature>
<dbReference type="Proteomes" id="UP000678243">
    <property type="component" value="Unassembled WGS sequence"/>
</dbReference>
<feature type="transmembrane region" description="Helical" evidence="9">
    <location>
        <begin position="428"/>
        <end position="448"/>
    </location>
</feature>
<evidence type="ECO:0000259" key="10">
    <source>
        <dbReference type="PROSITE" id="PS50850"/>
    </source>
</evidence>
<dbReference type="InterPro" id="IPR005829">
    <property type="entry name" value="Sugar_transporter_CS"/>
</dbReference>
<evidence type="ECO:0000313" key="11">
    <source>
        <dbReference type="EMBL" id="MBS0024061.1"/>
    </source>
</evidence>
<keyword evidence="5 9" id="KW-1133">Transmembrane helix</keyword>
<reference evidence="11 12" key="1">
    <citation type="submission" date="2021-04" db="EMBL/GenBank/DDBJ databases">
        <title>Whole genome analysis of root endophytic bacterium Microbacterium paraoxydans ku-mp colonizing RP-bio226 rice variety.</title>
        <authorList>
            <person name="Ulaganathan K."/>
            <person name="Latha B."/>
        </authorList>
    </citation>
    <scope>NUCLEOTIDE SEQUENCE [LARGE SCALE GENOMIC DNA]</scope>
    <source>
        <strain evidence="12">ku-mp</strain>
    </source>
</reference>
<feature type="transmembrane region" description="Helical" evidence="9">
    <location>
        <begin position="203"/>
        <end position="225"/>
    </location>
</feature>
<dbReference type="RefSeq" id="WP_211542590.1">
    <property type="nucleotide sequence ID" value="NZ_JAGTUK010000002.1"/>
</dbReference>
<evidence type="ECO:0000256" key="2">
    <source>
        <dbReference type="ARBA" id="ARBA00010992"/>
    </source>
</evidence>
<dbReference type="PRINTS" id="PR00171">
    <property type="entry name" value="SUGRTRNSPORT"/>
</dbReference>
<evidence type="ECO:0000256" key="7">
    <source>
        <dbReference type="RuleBase" id="RU003346"/>
    </source>
</evidence>
<feature type="transmembrane region" description="Helical" evidence="9">
    <location>
        <begin position="323"/>
        <end position="347"/>
    </location>
</feature>
<evidence type="ECO:0000256" key="8">
    <source>
        <dbReference type="SAM" id="MobiDB-lite"/>
    </source>
</evidence>
<accession>A0ABS5IM82</accession>
<feature type="transmembrane region" description="Helical" evidence="9">
    <location>
        <begin position="73"/>
        <end position="94"/>
    </location>
</feature>
<dbReference type="SUPFAM" id="SSF103473">
    <property type="entry name" value="MFS general substrate transporter"/>
    <property type="match status" value="1"/>
</dbReference>
<dbReference type="PANTHER" id="PTHR48020">
    <property type="entry name" value="PROTON MYO-INOSITOL COTRANSPORTER"/>
    <property type="match status" value="1"/>
</dbReference>
<dbReference type="InterPro" id="IPR003663">
    <property type="entry name" value="Sugar/inositol_transpt"/>
</dbReference>
<keyword evidence="4 9" id="KW-0812">Transmembrane</keyword>
<feature type="transmembrane region" description="Helical" evidence="9">
    <location>
        <begin position="354"/>
        <end position="377"/>
    </location>
</feature>
<evidence type="ECO:0000256" key="1">
    <source>
        <dbReference type="ARBA" id="ARBA00004651"/>
    </source>
</evidence>
<dbReference type="InterPro" id="IPR005828">
    <property type="entry name" value="MFS_sugar_transport-like"/>
</dbReference>
<dbReference type="InterPro" id="IPR050814">
    <property type="entry name" value="Myo-inositol_Transporter"/>
</dbReference>
<comment type="caution">
    <text evidence="11">The sequence shown here is derived from an EMBL/GenBank/DDBJ whole genome shotgun (WGS) entry which is preliminary data.</text>
</comment>
<feature type="transmembrane region" description="Helical" evidence="9">
    <location>
        <begin position="131"/>
        <end position="152"/>
    </location>
</feature>
<comment type="subcellular location">
    <subcellularLocation>
        <location evidence="1">Cell membrane</location>
        <topology evidence="1">Multi-pass membrane protein</topology>
    </subcellularLocation>
</comment>
<evidence type="ECO:0000256" key="3">
    <source>
        <dbReference type="ARBA" id="ARBA00022448"/>
    </source>
</evidence>
<dbReference type="PANTHER" id="PTHR48020:SF12">
    <property type="entry name" value="PROTON MYO-INOSITOL COTRANSPORTER"/>
    <property type="match status" value="1"/>
</dbReference>
<evidence type="ECO:0000256" key="5">
    <source>
        <dbReference type="ARBA" id="ARBA00022989"/>
    </source>
</evidence>